<dbReference type="Proteomes" id="UP000664203">
    <property type="component" value="Unassembled WGS sequence"/>
</dbReference>
<organism evidence="2 3">
    <name type="scientific">Alectoria fallacina</name>
    <dbReference type="NCBI Taxonomy" id="1903189"/>
    <lineage>
        <taxon>Eukaryota</taxon>
        <taxon>Fungi</taxon>
        <taxon>Dikarya</taxon>
        <taxon>Ascomycota</taxon>
        <taxon>Pezizomycotina</taxon>
        <taxon>Lecanoromycetes</taxon>
        <taxon>OSLEUM clade</taxon>
        <taxon>Lecanoromycetidae</taxon>
        <taxon>Lecanorales</taxon>
        <taxon>Lecanorineae</taxon>
        <taxon>Parmeliaceae</taxon>
        <taxon>Alectoria</taxon>
    </lineage>
</organism>
<gene>
    <name evidence="2" type="ORF">ALECFALPRED_005261</name>
</gene>
<dbReference type="EMBL" id="CAJPDR010000325">
    <property type="protein sequence ID" value="CAF9932301.1"/>
    <property type="molecule type" value="Genomic_DNA"/>
</dbReference>
<name>A0A8H3G393_9LECA</name>
<feature type="compositionally biased region" description="Pro residues" evidence="1">
    <location>
        <begin position="1"/>
        <end position="13"/>
    </location>
</feature>
<feature type="region of interest" description="Disordered" evidence="1">
    <location>
        <begin position="1"/>
        <end position="36"/>
    </location>
</feature>
<protein>
    <submittedName>
        <fullName evidence="2">Uncharacterized protein</fullName>
    </submittedName>
</protein>
<keyword evidence="3" id="KW-1185">Reference proteome</keyword>
<evidence type="ECO:0000313" key="2">
    <source>
        <dbReference type="EMBL" id="CAF9932301.1"/>
    </source>
</evidence>
<comment type="caution">
    <text evidence="2">The sequence shown here is derived from an EMBL/GenBank/DDBJ whole genome shotgun (WGS) entry which is preliminary data.</text>
</comment>
<evidence type="ECO:0000256" key="1">
    <source>
        <dbReference type="SAM" id="MobiDB-lite"/>
    </source>
</evidence>
<proteinExistence type="predicted"/>
<accession>A0A8H3G393</accession>
<dbReference type="AlphaFoldDB" id="A0A8H3G393"/>
<reference evidence="2" key="1">
    <citation type="submission" date="2021-03" db="EMBL/GenBank/DDBJ databases">
        <authorList>
            <person name="Tagirdzhanova G."/>
        </authorList>
    </citation>
    <scope>NUCLEOTIDE SEQUENCE</scope>
</reference>
<dbReference type="OrthoDB" id="10345102at2759"/>
<evidence type="ECO:0000313" key="3">
    <source>
        <dbReference type="Proteomes" id="UP000664203"/>
    </source>
</evidence>
<sequence length="147" mass="16592">MPPSTPGPPPLPSHLPTHKANPPTSPDLTRQTPASIDPATDMCRKWSLWHRGDHLDSVICCKLFPDRHLLRDVDIARALCALHRPCLHMTGADVTELWRFLESHPDLHTNGLRLWQRIRAAGGRNRDDEAKVDIAIGRFRKEIPGIK</sequence>